<dbReference type="Gene3D" id="3.40.710.10">
    <property type="entry name" value="DD-peptidase/beta-lactamase superfamily"/>
    <property type="match status" value="1"/>
</dbReference>
<comment type="subcellular location">
    <subcellularLocation>
        <location evidence="1">Membrane</location>
    </subcellularLocation>
</comment>
<dbReference type="SUPFAM" id="SSF56601">
    <property type="entry name" value="beta-lactamase/transpeptidase-like"/>
    <property type="match status" value="1"/>
</dbReference>
<reference evidence="4 5" key="1">
    <citation type="submission" date="2019-09" db="EMBL/GenBank/DDBJ databases">
        <title>Genome sequence and assembly of Flavobacterium sp.</title>
        <authorList>
            <person name="Chhetri G."/>
        </authorList>
    </citation>
    <scope>NUCLEOTIDE SEQUENCE [LARGE SCALE GENOMIC DNA]</scope>
    <source>
        <strain evidence="4 5">SNL9</strain>
    </source>
</reference>
<name>A0A5M6CFD3_9FLAO</name>
<dbReference type="EMBL" id="VWSG01000016">
    <property type="protein sequence ID" value="KAA5531819.1"/>
    <property type="molecule type" value="Genomic_DNA"/>
</dbReference>
<evidence type="ECO:0000313" key="4">
    <source>
        <dbReference type="EMBL" id="KAA5531819.1"/>
    </source>
</evidence>
<keyword evidence="2" id="KW-0472">Membrane</keyword>
<evidence type="ECO:0000256" key="1">
    <source>
        <dbReference type="ARBA" id="ARBA00004370"/>
    </source>
</evidence>
<accession>A0A5M6CFD3</accession>
<dbReference type="RefSeq" id="WP_150014731.1">
    <property type="nucleotide sequence ID" value="NZ_VWSG01000016.1"/>
</dbReference>
<evidence type="ECO:0000256" key="2">
    <source>
        <dbReference type="ARBA" id="ARBA00023136"/>
    </source>
</evidence>
<comment type="caution">
    <text evidence="4">The sequence shown here is derived from an EMBL/GenBank/DDBJ whole genome shotgun (WGS) entry which is preliminary data.</text>
</comment>
<evidence type="ECO:0000313" key="5">
    <source>
        <dbReference type="Proteomes" id="UP000325141"/>
    </source>
</evidence>
<dbReference type="PANTHER" id="PTHR46825">
    <property type="entry name" value="D-ALANYL-D-ALANINE-CARBOXYPEPTIDASE/ENDOPEPTIDASE AMPH"/>
    <property type="match status" value="1"/>
</dbReference>
<sequence>MNFKNLIKCIFCLIISGKSFAQKQPVEKRLDSLFNALAAQNQFNGSVLIAEKGKVLYKAGKGYSNETSQELNNPQTVFELASCSKQFVGVGVALLHKEGKINYMDDITKYIPELVNFKGVSIYNLLHHTSGVPEYLESFREDWKNKQIATNNDLISYYSNRKDTLKFQPQTRHRYCNTNYAFLATIIERVSGKSLNKYLSEKIFKPLNMHNTFVYNRRLEPKTIKNYAHGYVWIKNSFEKAAEDDPRVGRMDVYYMDGIVGGAKINSTVEDLYKWYNALKKNKLLTQNEFNEVLQVSQTVSGKKINYGFGFDVSLKDGKLYSYGHTGSWDGYITLTYHNVEKDRTIIVLNNFDKGVAPYEDIVSILDGTSSLNRIPKKIDLSEIEIAKFAGVYIDPDDPSSKHLVTYLNKHLIYNTDRVEWDMRFFPTSANTFQAIRQGGADGVLKFTGQNDGTVKLEMVQYGQTVGKGIRK</sequence>
<feature type="domain" description="Beta-lactamase-related" evidence="3">
    <location>
        <begin position="31"/>
        <end position="355"/>
    </location>
</feature>
<dbReference type="Pfam" id="PF00144">
    <property type="entry name" value="Beta-lactamase"/>
    <property type="match status" value="1"/>
</dbReference>
<dbReference type="Proteomes" id="UP000325141">
    <property type="component" value="Unassembled WGS sequence"/>
</dbReference>
<gene>
    <name evidence="4" type="ORF">F0460_15115</name>
</gene>
<organism evidence="4 5">
    <name type="scientific">Paenimyroides baculatum</name>
    <dbReference type="NCBI Taxonomy" id="2608000"/>
    <lineage>
        <taxon>Bacteria</taxon>
        <taxon>Pseudomonadati</taxon>
        <taxon>Bacteroidota</taxon>
        <taxon>Flavobacteriia</taxon>
        <taxon>Flavobacteriales</taxon>
        <taxon>Flavobacteriaceae</taxon>
        <taxon>Paenimyroides</taxon>
    </lineage>
</organism>
<keyword evidence="5" id="KW-1185">Reference proteome</keyword>
<dbReference type="GO" id="GO:0016020">
    <property type="term" value="C:membrane"/>
    <property type="evidence" value="ECO:0007669"/>
    <property type="project" value="UniProtKB-SubCell"/>
</dbReference>
<dbReference type="InterPro" id="IPR001466">
    <property type="entry name" value="Beta-lactam-related"/>
</dbReference>
<evidence type="ECO:0000259" key="3">
    <source>
        <dbReference type="Pfam" id="PF00144"/>
    </source>
</evidence>
<protein>
    <submittedName>
        <fullName evidence="4">Beta-lactamase family protein</fullName>
    </submittedName>
</protein>
<dbReference type="InterPro" id="IPR050491">
    <property type="entry name" value="AmpC-like"/>
</dbReference>
<dbReference type="AlphaFoldDB" id="A0A5M6CFD3"/>
<dbReference type="PANTHER" id="PTHR46825:SF11">
    <property type="entry name" value="PENICILLIN-BINDING PROTEIN 4"/>
    <property type="match status" value="1"/>
</dbReference>
<proteinExistence type="predicted"/>
<dbReference type="InterPro" id="IPR012338">
    <property type="entry name" value="Beta-lactam/transpept-like"/>
</dbReference>